<keyword evidence="5" id="KW-1185">Reference proteome</keyword>
<evidence type="ECO:0000256" key="2">
    <source>
        <dbReference type="SAM" id="Phobius"/>
    </source>
</evidence>
<keyword evidence="2" id="KW-1133">Transmembrane helix</keyword>
<evidence type="ECO:0000313" key="4">
    <source>
        <dbReference type="EMBL" id="QNT68991.1"/>
    </source>
</evidence>
<dbReference type="PROSITE" id="PS51724">
    <property type="entry name" value="SPOR"/>
    <property type="match status" value="1"/>
</dbReference>
<feature type="transmembrane region" description="Helical" evidence="2">
    <location>
        <begin position="35"/>
        <end position="58"/>
    </location>
</feature>
<dbReference type="AlphaFoldDB" id="A0A7H1MZV5"/>
<feature type="compositionally biased region" description="Acidic residues" evidence="1">
    <location>
        <begin position="179"/>
        <end position="188"/>
    </location>
</feature>
<dbReference type="RefSeq" id="WP_190262503.1">
    <property type="nucleotide sequence ID" value="NZ_CP053923.1"/>
</dbReference>
<dbReference type="KEGG" id="dvn:HQ394_06050"/>
<dbReference type="Pfam" id="PF05036">
    <property type="entry name" value="SPOR"/>
    <property type="match status" value="1"/>
</dbReference>
<keyword evidence="2" id="KW-0472">Membrane</keyword>
<feature type="compositionally biased region" description="Basic and acidic residues" evidence="1">
    <location>
        <begin position="1"/>
        <end position="17"/>
    </location>
</feature>
<sequence>MADRMTWSDDDLIDGRSRSGTGAGRPGATPRRLSLVAMLAGGVIAAALVGSGVTWLLVDHGSSGASSAGAPPPLIKADEKPIKVSPESPGGMTVENADKLVYSRLRGESRKGDVERILPAPEQPQRPPLDETPVASAPPSSSAVPAMPHASDGGQGYEHSSTSGPTYLGSNAAPKDAVAPDEDAEEEPVTAPAPAPAPVHTAPAPVHTAPAPKPTPKAADSKPVQVATAKPLPTPPVNKPVAKVEPTQKSAPAASGNFQVQILAARSAEDASAAWKKIQAKNGDVLGGMSSSVARADLGDRGVFYRLRVGPIASEAKAQSLCAALASRNVSCLIIRPGR</sequence>
<accession>A0A7H1MZV5</accession>
<protein>
    <submittedName>
        <fullName evidence="4">SPOR domain-containing protein</fullName>
    </submittedName>
</protein>
<dbReference type="EMBL" id="CP053923">
    <property type="protein sequence ID" value="QNT68991.1"/>
    <property type="molecule type" value="Genomic_DNA"/>
</dbReference>
<name>A0A7H1MZV5_9PROT</name>
<organism evidence="4 5">
    <name type="scientific">Defluviicoccus vanus</name>
    <dbReference type="NCBI Taxonomy" id="111831"/>
    <lineage>
        <taxon>Bacteria</taxon>
        <taxon>Pseudomonadati</taxon>
        <taxon>Pseudomonadota</taxon>
        <taxon>Alphaproteobacteria</taxon>
        <taxon>Rhodospirillales</taxon>
        <taxon>Rhodospirillaceae</taxon>
        <taxon>Defluviicoccus</taxon>
    </lineage>
</organism>
<reference evidence="4 5" key="1">
    <citation type="submission" date="2020-05" db="EMBL/GenBank/DDBJ databases">
        <title>Complete closed genome sequence of Defluviicoccus vanus.</title>
        <authorList>
            <person name="Bessarab I."/>
            <person name="Arumugam K."/>
            <person name="Maszenan A.M."/>
            <person name="Seviour R.J."/>
            <person name="Williams R.B."/>
        </authorList>
    </citation>
    <scope>NUCLEOTIDE SEQUENCE [LARGE SCALE GENOMIC DNA]</scope>
    <source>
        <strain evidence="4 5">Ben 114</strain>
    </source>
</reference>
<gene>
    <name evidence="4" type="ORF">HQ394_06050</name>
</gene>
<proteinExistence type="predicted"/>
<dbReference type="InterPro" id="IPR036680">
    <property type="entry name" value="SPOR-like_sf"/>
</dbReference>
<dbReference type="InterPro" id="IPR007730">
    <property type="entry name" value="SPOR-like_dom"/>
</dbReference>
<feature type="compositionally biased region" description="Low complexity" evidence="1">
    <location>
        <begin position="198"/>
        <end position="223"/>
    </location>
</feature>
<feature type="domain" description="SPOR" evidence="3">
    <location>
        <begin position="252"/>
        <end position="337"/>
    </location>
</feature>
<dbReference type="Proteomes" id="UP000516369">
    <property type="component" value="Chromosome"/>
</dbReference>
<feature type="compositionally biased region" description="Polar residues" evidence="1">
    <location>
        <begin position="158"/>
        <end position="169"/>
    </location>
</feature>
<dbReference type="SUPFAM" id="SSF110997">
    <property type="entry name" value="Sporulation related repeat"/>
    <property type="match status" value="1"/>
</dbReference>
<keyword evidence="2" id="KW-0812">Transmembrane</keyword>
<feature type="compositionally biased region" description="Low complexity" evidence="1">
    <location>
        <begin position="133"/>
        <end position="151"/>
    </location>
</feature>
<evidence type="ECO:0000259" key="3">
    <source>
        <dbReference type="PROSITE" id="PS51724"/>
    </source>
</evidence>
<dbReference type="Gene3D" id="3.30.70.1070">
    <property type="entry name" value="Sporulation related repeat"/>
    <property type="match status" value="1"/>
</dbReference>
<evidence type="ECO:0000313" key="5">
    <source>
        <dbReference type="Proteomes" id="UP000516369"/>
    </source>
</evidence>
<evidence type="ECO:0000256" key="1">
    <source>
        <dbReference type="SAM" id="MobiDB-lite"/>
    </source>
</evidence>
<feature type="region of interest" description="Disordered" evidence="1">
    <location>
        <begin position="1"/>
        <end position="29"/>
    </location>
</feature>
<feature type="region of interest" description="Disordered" evidence="1">
    <location>
        <begin position="107"/>
        <end position="239"/>
    </location>
</feature>
<feature type="compositionally biased region" description="Basic and acidic residues" evidence="1">
    <location>
        <begin position="107"/>
        <end position="116"/>
    </location>
</feature>
<dbReference type="GO" id="GO:0042834">
    <property type="term" value="F:peptidoglycan binding"/>
    <property type="evidence" value="ECO:0007669"/>
    <property type="project" value="InterPro"/>
</dbReference>